<keyword evidence="3" id="KW-1185">Reference proteome</keyword>
<reference evidence="2" key="1">
    <citation type="submission" date="2013-12" db="EMBL/GenBank/DDBJ databases">
        <authorList>
            <person name="Omoto C.K."/>
            <person name="Sibley D."/>
            <person name="Venepally P."/>
            <person name="Hadjithomas M."/>
            <person name="Karamycheva S."/>
            <person name="Brunk B."/>
            <person name="Roos D."/>
            <person name="Caler E."/>
            <person name="Lorenzi H."/>
        </authorList>
    </citation>
    <scope>NUCLEOTIDE SEQUENCE</scope>
</reference>
<feature type="region of interest" description="Disordered" evidence="1">
    <location>
        <begin position="58"/>
        <end position="95"/>
    </location>
</feature>
<dbReference type="AlphaFoldDB" id="A0A023B6S2"/>
<dbReference type="GeneID" id="22912803"/>
<gene>
    <name evidence="2" type="ORF">GNI_077180</name>
</gene>
<evidence type="ECO:0000256" key="1">
    <source>
        <dbReference type="SAM" id="MobiDB-lite"/>
    </source>
</evidence>
<protein>
    <submittedName>
        <fullName evidence="2">Uncharacterized protein</fullName>
    </submittedName>
</protein>
<comment type="caution">
    <text evidence="2">The sequence shown here is derived from an EMBL/GenBank/DDBJ whole genome shotgun (WGS) entry which is preliminary data.</text>
</comment>
<sequence>MERVPICPELLDEHFESVRAVLDAYSNGEIGDETELTVKKHNELLPDLLKFKNTGLYSKRKSHRSSQRVGHSGHNGHGNAHGNAHGNCCGSGNSERRSVHKWEADQCNAPRERVADDHYEQLALDLMFISSWTRPQPAFNRGK</sequence>
<dbReference type="EMBL" id="AFNH02000579">
    <property type="protein sequence ID" value="EZG66712.1"/>
    <property type="molecule type" value="Genomic_DNA"/>
</dbReference>
<evidence type="ECO:0000313" key="2">
    <source>
        <dbReference type="EMBL" id="EZG66712.1"/>
    </source>
</evidence>
<dbReference type="VEuPathDB" id="CryptoDB:GNI_077180"/>
<evidence type="ECO:0000313" key="3">
    <source>
        <dbReference type="Proteomes" id="UP000019763"/>
    </source>
</evidence>
<feature type="compositionally biased region" description="Low complexity" evidence="1">
    <location>
        <begin position="77"/>
        <end position="90"/>
    </location>
</feature>
<name>A0A023B6S2_GRENI</name>
<dbReference type="RefSeq" id="XP_011130517.1">
    <property type="nucleotide sequence ID" value="XM_011132215.1"/>
</dbReference>
<organism evidence="2 3">
    <name type="scientific">Gregarina niphandrodes</name>
    <name type="common">Septate eugregarine</name>
    <dbReference type="NCBI Taxonomy" id="110365"/>
    <lineage>
        <taxon>Eukaryota</taxon>
        <taxon>Sar</taxon>
        <taxon>Alveolata</taxon>
        <taxon>Apicomplexa</taxon>
        <taxon>Conoidasida</taxon>
        <taxon>Gregarinasina</taxon>
        <taxon>Eugregarinorida</taxon>
        <taxon>Gregarinidae</taxon>
        <taxon>Gregarina</taxon>
    </lineage>
</organism>
<accession>A0A023B6S2</accession>
<dbReference type="Proteomes" id="UP000019763">
    <property type="component" value="Unassembled WGS sequence"/>
</dbReference>
<proteinExistence type="predicted"/>